<evidence type="ECO:0000313" key="3">
    <source>
        <dbReference type="Proteomes" id="UP000290288"/>
    </source>
</evidence>
<keyword evidence="3" id="KW-1185">Reference proteome</keyword>
<reference evidence="2 3" key="1">
    <citation type="submission" date="2019-01" db="EMBL/GenBank/DDBJ databases">
        <title>Draft genome sequence of Psathyrella aberdarensis IHI B618.</title>
        <authorList>
            <person name="Buettner E."/>
            <person name="Kellner H."/>
        </authorList>
    </citation>
    <scope>NUCLEOTIDE SEQUENCE [LARGE SCALE GENOMIC DNA]</scope>
    <source>
        <strain evidence="2 3">IHI B618</strain>
    </source>
</reference>
<evidence type="ECO:0000256" key="1">
    <source>
        <dbReference type="SAM" id="MobiDB-lite"/>
    </source>
</evidence>
<gene>
    <name evidence="2" type="ORF">EST38_g14665</name>
</gene>
<name>A0A4Q2CWP5_9AGAR</name>
<proteinExistence type="predicted"/>
<comment type="caution">
    <text evidence="2">The sequence shown here is derived from an EMBL/GenBank/DDBJ whole genome shotgun (WGS) entry which is preliminary data.</text>
</comment>
<dbReference type="AlphaFoldDB" id="A0A4Q2CWP5"/>
<feature type="compositionally biased region" description="Basic residues" evidence="1">
    <location>
        <begin position="74"/>
        <end position="86"/>
    </location>
</feature>
<sequence>MARVLIASAPEFDLGELIRTALALDCEELDESESLLAEDAQAPAQGASAMPLTAQGAGAVLPPAAHAGEEKLQSRKNLRRSSKRKREKAEQGRKVRPEAALKYIPKAPILESVAEIVHLPVTSCGYQGLNEGKGHLEETYTVEELLKLGFTEIEWDGVTPQVIVAGQAEKFMIVMSGRPLDPTYQECQARAAQKILQAGEAAGFLPEELDHPRASNSAALNHGIFHGQGTPHPLNLSNGCRTQLLEELCSDPDVCRMAEFADASFKTWSPEVYEEIQRKLEKLYARDPSLSKPFPFSVYPCTAFNFGPQVCCKGHRDSSNYAISWCAIQALGQFNPRRGGHLVIKELKVFIQFPAGSTILIPSALLTHGNTPVEDGEVRLSFTQFCPGGLIRWVDNNFQTQARMQQRLSKKAFLDKMKLKEMRWERGLEKIYMLDRLKNKYMPPEEVLVTAPCAC</sequence>
<dbReference type="EMBL" id="SDEE01002220">
    <property type="protein sequence ID" value="RXW11190.1"/>
    <property type="molecule type" value="Genomic_DNA"/>
</dbReference>
<evidence type="ECO:0000313" key="2">
    <source>
        <dbReference type="EMBL" id="RXW11190.1"/>
    </source>
</evidence>
<dbReference type="Gene3D" id="3.60.130.30">
    <property type="match status" value="1"/>
</dbReference>
<organism evidence="2 3">
    <name type="scientific">Candolleomyces aberdarensis</name>
    <dbReference type="NCBI Taxonomy" id="2316362"/>
    <lineage>
        <taxon>Eukaryota</taxon>
        <taxon>Fungi</taxon>
        <taxon>Dikarya</taxon>
        <taxon>Basidiomycota</taxon>
        <taxon>Agaricomycotina</taxon>
        <taxon>Agaricomycetes</taxon>
        <taxon>Agaricomycetidae</taxon>
        <taxon>Agaricales</taxon>
        <taxon>Agaricineae</taxon>
        <taxon>Psathyrellaceae</taxon>
        <taxon>Candolleomyces</taxon>
    </lineage>
</organism>
<dbReference type="STRING" id="2316362.A0A4Q2CWP5"/>
<dbReference type="OrthoDB" id="3020801at2759"/>
<dbReference type="Proteomes" id="UP000290288">
    <property type="component" value="Unassembled WGS sequence"/>
</dbReference>
<protein>
    <submittedName>
        <fullName evidence="2">Uncharacterized protein</fullName>
    </submittedName>
</protein>
<accession>A0A4Q2CWP5</accession>
<feature type="region of interest" description="Disordered" evidence="1">
    <location>
        <begin position="34"/>
        <end position="95"/>
    </location>
</feature>